<keyword evidence="3" id="KW-1185">Reference proteome</keyword>
<dbReference type="EMBL" id="CM001487">
    <property type="protein sequence ID" value="EIM56360.1"/>
    <property type="molecule type" value="Genomic_DNA"/>
</dbReference>
<evidence type="ECO:0000313" key="3">
    <source>
        <dbReference type="Proteomes" id="UP000005753"/>
    </source>
</evidence>
<reference evidence="2 3" key="1">
    <citation type="submission" date="2010-08" db="EMBL/GenBank/DDBJ databases">
        <authorList>
            <consortium name="US DOE Joint Genome Institute (JGI-PGF)"/>
            <person name="Lucas S."/>
            <person name="Copeland A."/>
            <person name="Lapidus A."/>
            <person name="Cheng J.-F."/>
            <person name="Bruce D."/>
            <person name="Goodwin L."/>
            <person name="Pitluck S."/>
            <person name="Land M.L."/>
            <person name="Hauser L."/>
            <person name="Chang Y.-J."/>
            <person name="Anderson I.J."/>
            <person name="Johnson E."/>
            <person name="Mulhopadhyay B."/>
            <person name="Kyrpides N."/>
            <person name="Woyke T.J."/>
        </authorList>
    </citation>
    <scope>NUCLEOTIDE SEQUENCE [LARGE SCALE GENOMIC DNA]</scope>
    <source>
        <strain evidence="2 3">6</strain>
    </source>
</reference>
<protein>
    <recommendedName>
        <fullName evidence="4">DUF4367 domain-containing protein</fullName>
    </recommendedName>
</protein>
<feature type="chain" id="PRO_5038900851" description="DUF4367 domain-containing protein" evidence="1">
    <location>
        <begin position="24"/>
        <end position="159"/>
    </location>
</feature>
<dbReference type="eggNOG" id="ENOG503197Y">
    <property type="taxonomic scope" value="Bacteria"/>
</dbReference>
<evidence type="ECO:0000256" key="1">
    <source>
        <dbReference type="SAM" id="SignalP"/>
    </source>
</evidence>
<accession>I5ARD7</accession>
<dbReference type="PROSITE" id="PS51257">
    <property type="entry name" value="PROKAR_LIPOPROTEIN"/>
    <property type="match status" value="1"/>
</dbReference>
<dbReference type="HOGENOM" id="CLU_1658190_0_0_9"/>
<organism evidence="2 3">
    <name type="scientific">Eubacterium cellulosolvens (strain ATCC 43171 / JCM 9499 / 6)</name>
    <name type="common">Cillobacterium cellulosolvens</name>
    <dbReference type="NCBI Taxonomy" id="633697"/>
    <lineage>
        <taxon>Bacteria</taxon>
        <taxon>Bacillati</taxon>
        <taxon>Bacillota</taxon>
        <taxon>Clostridia</taxon>
        <taxon>Eubacteriales</taxon>
        <taxon>Eubacteriaceae</taxon>
        <taxon>Eubacterium</taxon>
    </lineage>
</organism>
<name>I5ARD7_EUBC6</name>
<dbReference type="Proteomes" id="UP000005753">
    <property type="component" value="Chromosome"/>
</dbReference>
<dbReference type="OrthoDB" id="1265741at2"/>
<sequence>MKKKHFKTAVCAALIGSMLLASGCGDTKAVEASEFKTAMKKLGLEINDQSAEYKDQGADAVIVGYVKDEYQMELYHFKEKEQADQTYTKLTDQLIEGYEGTDGYSIEKKQANNKNTAVVTGDGNYFEAVLIDTTLVYGVTSNGSEHKDEIKKAFDEIGY</sequence>
<proteinExistence type="predicted"/>
<reference evidence="2 3" key="2">
    <citation type="submission" date="2012-02" db="EMBL/GenBank/DDBJ databases">
        <title>Improved High-Quality Draft sequence of Eubacterium cellulosolvens 6.</title>
        <authorList>
            <consortium name="US DOE Joint Genome Institute"/>
            <person name="Lucas S."/>
            <person name="Han J."/>
            <person name="Lapidus A."/>
            <person name="Cheng J.-F."/>
            <person name="Goodwin L."/>
            <person name="Pitluck S."/>
            <person name="Peters L."/>
            <person name="Mikhailova N."/>
            <person name="Gu W."/>
            <person name="Detter J.C."/>
            <person name="Han C."/>
            <person name="Tapia R."/>
            <person name="Land M."/>
            <person name="Hauser L."/>
            <person name="Kyrpides N."/>
            <person name="Ivanova N."/>
            <person name="Pagani I."/>
            <person name="Johnson E."/>
            <person name="Mukhopadhyay B."/>
            <person name="Anderson I."/>
            <person name="Woyke T."/>
        </authorList>
    </citation>
    <scope>NUCLEOTIDE SEQUENCE [LARGE SCALE GENOMIC DNA]</scope>
    <source>
        <strain evidence="2 3">6</strain>
    </source>
</reference>
<gene>
    <name evidence="2" type="ORF">EubceDRAFT1_0511</name>
</gene>
<evidence type="ECO:0008006" key="4">
    <source>
        <dbReference type="Google" id="ProtNLM"/>
    </source>
</evidence>
<keyword evidence="1" id="KW-0732">Signal</keyword>
<dbReference type="AlphaFoldDB" id="I5ARD7"/>
<feature type="signal peptide" evidence="1">
    <location>
        <begin position="1"/>
        <end position="23"/>
    </location>
</feature>
<evidence type="ECO:0000313" key="2">
    <source>
        <dbReference type="EMBL" id="EIM56360.1"/>
    </source>
</evidence>